<sequence>MKVRVLVAAAMVITSVNAVGKGGFRGLLGGNGHRTGSGPSYGTLEEDLESELTQESLEDELELNSEQDLLQKEWVALQVLKNAKKDPICDPIIIELSKLWSKVYVLNCGFRVLMPVYYRLMKGEDENGKKIKKHKLKSERTTAYLKLSDEHKAKLKEFKAEYAGATEKYDETWKQLIAKECSTESLRVAPLEEMIEREHFPKL</sequence>
<comment type="caution">
    <text evidence="2">The sequence shown here is derived from an EMBL/GenBank/DDBJ whole genome shotgun (WGS) entry which is preliminary data.</text>
</comment>
<feature type="signal peptide" evidence="1">
    <location>
        <begin position="1"/>
        <end position="18"/>
    </location>
</feature>
<protein>
    <submittedName>
        <fullName evidence="2">Uncharacterized protein</fullName>
    </submittedName>
</protein>
<dbReference type="Proteomes" id="UP001648503">
    <property type="component" value="Unassembled WGS sequence"/>
</dbReference>
<name>A0ABQ8FLT9_9FUNG</name>
<evidence type="ECO:0000313" key="3">
    <source>
        <dbReference type="Proteomes" id="UP001648503"/>
    </source>
</evidence>
<keyword evidence="3" id="KW-1185">Reference proteome</keyword>
<organism evidence="2 3">
    <name type="scientific">Batrachochytrium salamandrivorans</name>
    <dbReference type="NCBI Taxonomy" id="1357716"/>
    <lineage>
        <taxon>Eukaryota</taxon>
        <taxon>Fungi</taxon>
        <taxon>Fungi incertae sedis</taxon>
        <taxon>Chytridiomycota</taxon>
        <taxon>Chytridiomycota incertae sedis</taxon>
        <taxon>Chytridiomycetes</taxon>
        <taxon>Rhizophydiales</taxon>
        <taxon>Rhizophydiales incertae sedis</taxon>
        <taxon>Batrachochytrium</taxon>
    </lineage>
</organism>
<dbReference type="EMBL" id="JAFCIX010000086">
    <property type="protein sequence ID" value="KAH6599002.1"/>
    <property type="molecule type" value="Genomic_DNA"/>
</dbReference>
<proteinExistence type="predicted"/>
<feature type="chain" id="PRO_5046418562" evidence="1">
    <location>
        <begin position="19"/>
        <end position="203"/>
    </location>
</feature>
<reference evidence="2 3" key="1">
    <citation type="submission" date="2021-02" db="EMBL/GenBank/DDBJ databases">
        <title>Variation within the Batrachochytrium salamandrivorans European outbreak.</title>
        <authorList>
            <person name="Kelly M."/>
            <person name="Pasmans F."/>
            <person name="Shea T.P."/>
            <person name="Munoz J.F."/>
            <person name="Carranza S."/>
            <person name="Cuomo C.A."/>
            <person name="Martel A."/>
        </authorList>
    </citation>
    <scope>NUCLEOTIDE SEQUENCE [LARGE SCALE GENOMIC DNA]</scope>
    <source>
        <strain evidence="2 3">AMFP18/2</strain>
    </source>
</reference>
<accession>A0ABQ8FLT9</accession>
<evidence type="ECO:0000313" key="2">
    <source>
        <dbReference type="EMBL" id="KAH6599002.1"/>
    </source>
</evidence>
<evidence type="ECO:0000256" key="1">
    <source>
        <dbReference type="SAM" id="SignalP"/>
    </source>
</evidence>
<keyword evidence="1" id="KW-0732">Signal</keyword>
<gene>
    <name evidence="2" type="ORF">BASA50_003322</name>
</gene>